<evidence type="ECO:0000313" key="2">
    <source>
        <dbReference type="EMBL" id="GGD46862.1"/>
    </source>
</evidence>
<name>A0A916YI91_9BACT</name>
<dbReference type="SMART" id="SM00850">
    <property type="entry name" value="LytTR"/>
    <property type="match status" value="1"/>
</dbReference>
<evidence type="ECO:0000259" key="1">
    <source>
        <dbReference type="PROSITE" id="PS50930"/>
    </source>
</evidence>
<reference evidence="2" key="2">
    <citation type="submission" date="2020-09" db="EMBL/GenBank/DDBJ databases">
        <authorList>
            <person name="Sun Q."/>
            <person name="Zhou Y."/>
        </authorList>
    </citation>
    <scope>NUCLEOTIDE SEQUENCE</scope>
    <source>
        <strain evidence="2">CGMCC 1.15958</strain>
    </source>
</reference>
<keyword evidence="3" id="KW-1185">Reference proteome</keyword>
<dbReference type="Pfam" id="PF04397">
    <property type="entry name" value="LytTR"/>
    <property type="match status" value="1"/>
</dbReference>
<accession>A0A916YI91</accession>
<gene>
    <name evidence="2" type="ORF">GCM10011514_08570</name>
</gene>
<dbReference type="InterPro" id="IPR007492">
    <property type="entry name" value="LytTR_DNA-bd_dom"/>
</dbReference>
<dbReference type="Gene3D" id="2.40.50.1020">
    <property type="entry name" value="LytTr DNA-binding domain"/>
    <property type="match status" value="1"/>
</dbReference>
<dbReference type="PROSITE" id="PS50930">
    <property type="entry name" value="HTH_LYTTR"/>
    <property type="match status" value="1"/>
</dbReference>
<dbReference type="AlphaFoldDB" id="A0A916YI91"/>
<organism evidence="2 3">
    <name type="scientific">Emticicia aquatilis</name>
    <dbReference type="NCBI Taxonomy" id="1537369"/>
    <lineage>
        <taxon>Bacteria</taxon>
        <taxon>Pseudomonadati</taxon>
        <taxon>Bacteroidota</taxon>
        <taxon>Cytophagia</taxon>
        <taxon>Cytophagales</taxon>
        <taxon>Leadbetterellaceae</taxon>
        <taxon>Emticicia</taxon>
    </lineage>
</organism>
<dbReference type="PANTHER" id="PTHR37299:SF1">
    <property type="entry name" value="STAGE 0 SPORULATION PROTEIN A HOMOLOG"/>
    <property type="match status" value="1"/>
</dbReference>
<sequence length="131" mass="15074">MSFMVKGFIVFLSKKNNETLPMKTNTLIHLGSRKNISPANILMLKSDSNYTIIYLNDGSKIMSSTTMGKIEKRLKDFQFFRPNRSTIFNLEFMADYENKGQSGSYGNILLKNNEKIALSRRKSEAFMKIIQ</sequence>
<comment type="caution">
    <text evidence="2">The sequence shown here is derived from an EMBL/GenBank/DDBJ whole genome shotgun (WGS) entry which is preliminary data.</text>
</comment>
<feature type="domain" description="HTH LytTR-type" evidence="1">
    <location>
        <begin position="36"/>
        <end position="131"/>
    </location>
</feature>
<dbReference type="GO" id="GO:0003677">
    <property type="term" value="F:DNA binding"/>
    <property type="evidence" value="ECO:0007669"/>
    <property type="project" value="InterPro"/>
</dbReference>
<dbReference type="Proteomes" id="UP000609064">
    <property type="component" value="Unassembled WGS sequence"/>
</dbReference>
<dbReference type="EMBL" id="BMKK01000002">
    <property type="protein sequence ID" value="GGD46862.1"/>
    <property type="molecule type" value="Genomic_DNA"/>
</dbReference>
<protein>
    <recommendedName>
        <fullName evidence="1">HTH LytTR-type domain-containing protein</fullName>
    </recommendedName>
</protein>
<proteinExistence type="predicted"/>
<dbReference type="PANTHER" id="PTHR37299">
    <property type="entry name" value="TRANSCRIPTIONAL REGULATOR-RELATED"/>
    <property type="match status" value="1"/>
</dbReference>
<dbReference type="InterPro" id="IPR046947">
    <property type="entry name" value="LytR-like"/>
</dbReference>
<dbReference type="GO" id="GO:0000156">
    <property type="term" value="F:phosphorelay response regulator activity"/>
    <property type="evidence" value="ECO:0007669"/>
    <property type="project" value="InterPro"/>
</dbReference>
<reference evidence="2" key="1">
    <citation type="journal article" date="2014" name="Int. J. Syst. Evol. Microbiol.">
        <title>Complete genome sequence of Corynebacterium casei LMG S-19264T (=DSM 44701T), isolated from a smear-ripened cheese.</title>
        <authorList>
            <consortium name="US DOE Joint Genome Institute (JGI-PGF)"/>
            <person name="Walter F."/>
            <person name="Albersmeier A."/>
            <person name="Kalinowski J."/>
            <person name="Ruckert C."/>
        </authorList>
    </citation>
    <scope>NUCLEOTIDE SEQUENCE</scope>
    <source>
        <strain evidence="2">CGMCC 1.15958</strain>
    </source>
</reference>
<evidence type="ECO:0000313" key="3">
    <source>
        <dbReference type="Proteomes" id="UP000609064"/>
    </source>
</evidence>